<dbReference type="Pfam" id="PF13583">
    <property type="entry name" value="Reprolysin_4"/>
    <property type="match status" value="1"/>
</dbReference>
<dbReference type="OrthoDB" id="9792152at2"/>
<keyword evidence="5" id="KW-1185">Reference proteome</keyword>
<dbReference type="InterPro" id="IPR026444">
    <property type="entry name" value="Secre_tail"/>
</dbReference>
<dbReference type="RefSeq" id="WP_095074444.1">
    <property type="nucleotide sequence ID" value="NZ_LT899436.1"/>
</dbReference>
<evidence type="ECO:0000313" key="5">
    <source>
        <dbReference type="Proteomes" id="UP000215214"/>
    </source>
</evidence>
<dbReference type="Gene3D" id="3.40.390.10">
    <property type="entry name" value="Collagenase (Catalytic Domain)"/>
    <property type="match status" value="1"/>
</dbReference>
<keyword evidence="1" id="KW-0732">Signal</keyword>
<dbReference type="InterPro" id="IPR013783">
    <property type="entry name" value="Ig-like_fold"/>
</dbReference>
<dbReference type="GO" id="GO:0008237">
    <property type="term" value="F:metallopeptidase activity"/>
    <property type="evidence" value="ECO:0007669"/>
    <property type="project" value="InterPro"/>
</dbReference>
<proteinExistence type="predicted"/>
<sequence length="747" mass="82028">MRKTVLLLFISIYVVNSQNTWQKINTDNYSLLAKKGTITDQIPKEYSLFSLNLNNFKNQLTTKSRGIEKSILLPDTDNNISEFILEESSNFSEPLSPEFGLIKSYSLRSKYDKETTGKLSIGSDGVHITLHKLNTPTYYLDPYTKDNSTYMLYSRSSLNQDSHPSCTLLNEKNNPNVAQKFGTKLINDGTLRTYRLALACTGEYAQFHINNQGVRSGTEAEQRAAVLSAMNTTITRVNSVYERDLSVHMNIVLVGGENPLINLDPVNDNLDNDNSFTLINQNQTLCDNVIGTANYDVGHIFALGFGGIALFRSVCSEGEKALGMTGLDNPLGDPFDIDFVSHELGHQFGGNHTFNGDTGSCVGTNRNDNTAIEPGSGSTIMAYAGICSPNNVQNNSDDYFHTISLQEMLGFIQNNTSCSTNSNTGNTAPTANAGSDFTVPKRTPLVLKGNGSDNDPSASLTYCWEQVDNEIVISPPSSTSTEGASFRSFAPSTSPNRYLPKLETIVSGEFFTFWEVIPEVAREMNFTLTVRDNQSGGGAVAFDDMKVTVIDVKPFTVTTPGTEVSWDGATAQTIVWDKSTTDQAPINCKNVRIKLSTDGGLTFPTVIVDSTPNDGIETVIIPNMATTEARIMIEAIDNIFYNVNSTNFTIINNPDAATGDVIDFANFSLFPNPTDNKTFNLIFDIEVLSTVKVELFDLGGRLVGTKEFNNATNKFAEQLSYENVTSGLYLLQIIKNDKREVRKVIIK</sequence>
<dbReference type="SUPFAM" id="SSF55486">
    <property type="entry name" value="Metalloproteases ('zincins'), catalytic domain"/>
    <property type="match status" value="1"/>
</dbReference>
<feature type="domain" description="Secretion system C-terminal sorting" evidence="3">
    <location>
        <begin position="669"/>
        <end position="746"/>
    </location>
</feature>
<name>A0A238UG38_9FLAO</name>
<evidence type="ECO:0000313" key="4">
    <source>
        <dbReference type="EMBL" id="SNR17330.1"/>
    </source>
</evidence>
<dbReference type="Pfam" id="PF18962">
    <property type="entry name" value="Por_Secre_tail"/>
    <property type="match status" value="1"/>
</dbReference>
<organism evidence="4 5">
    <name type="scientific">Tenacibaculum jejuense</name>
    <dbReference type="NCBI Taxonomy" id="584609"/>
    <lineage>
        <taxon>Bacteria</taxon>
        <taxon>Pseudomonadati</taxon>
        <taxon>Bacteroidota</taxon>
        <taxon>Flavobacteriia</taxon>
        <taxon>Flavobacteriales</taxon>
        <taxon>Flavobacteriaceae</taxon>
        <taxon>Tenacibaculum</taxon>
    </lineage>
</organism>
<dbReference type="NCBIfam" id="TIGR04183">
    <property type="entry name" value="Por_Secre_tail"/>
    <property type="match status" value="1"/>
</dbReference>
<dbReference type="InterPro" id="IPR024079">
    <property type="entry name" value="MetalloPept_cat_dom_sf"/>
</dbReference>
<reference evidence="4 5" key="1">
    <citation type="submission" date="2017-07" db="EMBL/GenBank/DDBJ databases">
        <authorList>
            <person name="Sun Z.S."/>
            <person name="Albrecht U."/>
            <person name="Echele G."/>
            <person name="Lee C.C."/>
        </authorList>
    </citation>
    <scope>NUCLEOTIDE SEQUENCE [LARGE SCALE GENOMIC DNA]</scope>
    <source>
        <strain evidence="5">type strain: KCTC 22618</strain>
    </source>
</reference>
<dbReference type="EMBL" id="LT899436">
    <property type="protein sequence ID" value="SNR17330.1"/>
    <property type="molecule type" value="Genomic_DNA"/>
</dbReference>
<evidence type="ECO:0000256" key="1">
    <source>
        <dbReference type="ARBA" id="ARBA00022729"/>
    </source>
</evidence>
<protein>
    <recommendedName>
        <fullName evidence="3">Secretion system C-terminal sorting domain-containing protein</fullName>
    </recommendedName>
</protein>
<accession>A0A238UG38</accession>
<evidence type="ECO:0000259" key="3">
    <source>
        <dbReference type="Pfam" id="PF18962"/>
    </source>
</evidence>
<dbReference type="Gene3D" id="2.60.40.10">
    <property type="entry name" value="Immunoglobulins"/>
    <property type="match status" value="1"/>
</dbReference>
<gene>
    <name evidence="4" type="ORF">TJEJU_3692</name>
</gene>
<feature type="region of interest" description="Disordered" evidence="2">
    <location>
        <begin position="420"/>
        <end position="439"/>
    </location>
</feature>
<dbReference type="Proteomes" id="UP000215214">
    <property type="component" value="Chromosome TJEJU"/>
</dbReference>
<evidence type="ECO:0000256" key="2">
    <source>
        <dbReference type="SAM" id="MobiDB-lite"/>
    </source>
</evidence>
<dbReference type="AlphaFoldDB" id="A0A238UG38"/>
<dbReference type="KEGG" id="tje:TJEJU_3692"/>